<dbReference type="GO" id="GO:0016740">
    <property type="term" value="F:transferase activity"/>
    <property type="evidence" value="ECO:0007669"/>
    <property type="project" value="UniProtKB-KW"/>
</dbReference>
<gene>
    <name evidence="2" type="ORF">GGR28_000061</name>
</gene>
<organism evidence="2 3">
    <name type="scientific">Neolewinella aquimaris</name>
    <dbReference type="NCBI Taxonomy" id="1835722"/>
    <lineage>
        <taxon>Bacteria</taxon>
        <taxon>Pseudomonadati</taxon>
        <taxon>Bacteroidota</taxon>
        <taxon>Saprospiria</taxon>
        <taxon>Saprospirales</taxon>
        <taxon>Lewinellaceae</taxon>
        <taxon>Neolewinella</taxon>
    </lineage>
</organism>
<dbReference type="PROSITE" id="PS51273">
    <property type="entry name" value="GATASE_TYPE_1"/>
    <property type="match status" value="1"/>
</dbReference>
<dbReference type="Gene3D" id="3.40.50.880">
    <property type="match status" value="1"/>
</dbReference>
<evidence type="ECO:0000313" key="2">
    <source>
        <dbReference type="EMBL" id="MBB4077460.1"/>
    </source>
</evidence>
<reference evidence="2 3" key="1">
    <citation type="submission" date="2020-08" db="EMBL/GenBank/DDBJ databases">
        <title>Genomic Encyclopedia of Type Strains, Phase IV (KMG-IV): sequencing the most valuable type-strain genomes for metagenomic binning, comparative biology and taxonomic classification.</title>
        <authorList>
            <person name="Goeker M."/>
        </authorList>
    </citation>
    <scope>NUCLEOTIDE SEQUENCE [LARGE SCALE GENOMIC DNA]</scope>
    <source>
        <strain evidence="2 3">DSM 105137</strain>
    </source>
</reference>
<dbReference type="Pfam" id="PF00117">
    <property type="entry name" value="GATase"/>
    <property type="match status" value="1"/>
</dbReference>
<protein>
    <submittedName>
        <fullName evidence="2">GMP synthase-like glutamine amidotransferase</fullName>
    </submittedName>
</protein>
<accession>A0A840DWZ3</accession>
<dbReference type="AlphaFoldDB" id="A0A840DWZ3"/>
<comment type="caution">
    <text evidence="2">The sequence shown here is derived from an EMBL/GenBank/DDBJ whole genome shotgun (WGS) entry which is preliminary data.</text>
</comment>
<dbReference type="InterPro" id="IPR029062">
    <property type="entry name" value="Class_I_gatase-like"/>
</dbReference>
<keyword evidence="2" id="KW-0808">Transferase</keyword>
<dbReference type="Proteomes" id="UP000576209">
    <property type="component" value="Unassembled WGS sequence"/>
</dbReference>
<keyword evidence="2" id="KW-0315">Glutamine amidotransferase</keyword>
<evidence type="ECO:0000313" key="3">
    <source>
        <dbReference type="Proteomes" id="UP000576209"/>
    </source>
</evidence>
<dbReference type="EMBL" id="JACIFF010000001">
    <property type="protein sequence ID" value="MBB4077460.1"/>
    <property type="molecule type" value="Genomic_DNA"/>
</dbReference>
<dbReference type="SUPFAM" id="SSF52317">
    <property type="entry name" value="Class I glutamine amidotransferase-like"/>
    <property type="match status" value="1"/>
</dbReference>
<proteinExistence type="predicted"/>
<keyword evidence="3" id="KW-1185">Reference proteome</keyword>
<sequence length="273" mass="31007">MSRLRLAILDLYNGIPNQGMRCIREIAEQYSDRLEYEVFDVRAAHRIPDLSFDLYISSGGPGDPREGDGVWEPMWGEWFDSVRAFNAQNDRKKFVFFICHSFQMAVHHLGLAEVTQRRSLSFGTFPMHITEEGENDPIFTGLADPFTAADFRRFQVVQPDMERMRAIGATVLAIEKDRPHVDLERATMAIRWTPEIIGTQFHPEADAEGMLDHFSSLKIKTEVINEHGLDKWLSLMADLSDPTKIAHTHDAVIPGFIERALEVLSPEPAVARG</sequence>
<feature type="domain" description="Glutamine amidotransferase" evidence="1">
    <location>
        <begin position="34"/>
        <end position="207"/>
    </location>
</feature>
<dbReference type="InterPro" id="IPR017926">
    <property type="entry name" value="GATASE"/>
</dbReference>
<dbReference type="RefSeq" id="WP_183493724.1">
    <property type="nucleotide sequence ID" value="NZ_JACIFF010000001.1"/>
</dbReference>
<name>A0A840DWZ3_9BACT</name>
<evidence type="ECO:0000259" key="1">
    <source>
        <dbReference type="Pfam" id="PF00117"/>
    </source>
</evidence>